<evidence type="ECO:0000256" key="1">
    <source>
        <dbReference type="ARBA" id="ARBA00004651"/>
    </source>
</evidence>
<evidence type="ECO:0000256" key="5">
    <source>
        <dbReference type="ARBA" id="ARBA00023136"/>
    </source>
</evidence>
<evidence type="ECO:0000256" key="2">
    <source>
        <dbReference type="ARBA" id="ARBA00022475"/>
    </source>
</evidence>
<dbReference type="InterPro" id="IPR036259">
    <property type="entry name" value="MFS_trans_sf"/>
</dbReference>
<evidence type="ECO:0000256" key="4">
    <source>
        <dbReference type="ARBA" id="ARBA00022989"/>
    </source>
</evidence>
<keyword evidence="4 7" id="KW-1133">Transmembrane helix</keyword>
<sequence length="460" mass="46962">MTIASGAKPPSHRERIAVDAARVSAPLRGNPRYVRYFFANQISSAGTAMATGAVAYAVLTTGGGAAGIAMVFMGQMVATIVMSPIGGTLADRLPRVRVIVIVQIIVGALVAFQAGLIAVRQAGVANLALIAAAVNVAAAFSSPARVGLVSALVPKQQLPEANALAELGHYAIIMTGPAVGGFVVGVAGPAWGVGCNAVSFWLSAALMHGIKAPPLERKPQRFLADVAEGWGVVSRTPWIVTNVLGSAGMVSCWHVAYGIVGLTYVQTHLGGPASWGLVASSLGTGMVAGSLIALAWTPRRAGYVNCIATTPMALPGLCMAAGMPLPVIMGAVVLAAMGLSIAAVTWRSLIQQTIPDAQQGRVAAWFNFGEIGFTPIAYLLVGPSVAVLGLRGTLLACAIGIVAATLAPLAHPDVRQLTLLQTPEPPLSAATSTAAVSSPDRRAKNARPHPSSPLRSGDHA</sequence>
<feature type="transmembrane region" description="Helical" evidence="7">
    <location>
        <begin position="303"/>
        <end position="322"/>
    </location>
</feature>
<feature type="transmembrane region" description="Helical" evidence="7">
    <location>
        <begin position="362"/>
        <end position="381"/>
    </location>
</feature>
<keyword evidence="3 7" id="KW-0812">Transmembrane</keyword>
<keyword evidence="5 7" id="KW-0472">Membrane</keyword>
<dbReference type="PANTHER" id="PTHR23513">
    <property type="entry name" value="INTEGRAL MEMBRANE EFFLUX PROTEIN-RELATED"/>
    <property type="match status" value="1"/>
</dbReference>
<feature type="region of interest" description="Disordered" evidence="6">
    <location>
        <begin position="425"/>
        <end position="460"/>
    </location>
</feature>
<name>A0ABR7LXA4_9ACTN</name>
<dbReference type="InterPro" id="IPR011701">
    <property type="entry name" value="MFS"/>
</dbReference>
<feature type="transmembrane region" description="Helical" evidence="7">
    <location>
        <begin position="163"/>
        <end position="184"/>
    </location>
</feature>
<proteinExistence type="predicted"/>
<dbReference type="SUPFAM" id="SSF103473">
    <property type="entry name" value="MFS general substrate transporter"/>
    <property type="match status" value="1"/>
</dbReference>
<comment type="subcellular location">
    <subcellularLocation>
        <location evidence="1">Cell membrane</location>
        <topology evidence="1">Multi-pass membrane protein</topology>
    </subcellularLocation>
</comment>
<feature type="transmembrane region" description="Helical" evidence="7">
    <location>
        <begin position="98"/>
        <end position="118"/>
    </location>
</feature>
<feature type="transmembrane region" description="Helical" evidence="7">
    <location>
        <begin position="37"/>
        <end position="59"/>
    </location>
</feature>
<dbReference type="PANTHER" id="PTHR23513:SF11">
    <property type="entry name" value="STAPHYLOFERRIN A TRANSPORTER"/>
    <property type="match status" value="1"/>
</dbReference>
<feature type="transmembrane region" description="Helical" evidence="7">
    <location>
        <begin position="243"/>
        <end position="265"/>
    </location>
</feature>
<accession>A0ABR7LXA4</accession>
<evidence type="ECO:0000256" key="6">
    <source>
        <dbReference type="SAM" id="MobiDB-lite"/>
    </source>
</evidence>
<dbReference type="EMBL" id="JABVEC010000028">
    <property type="protein sequence ID" value="MBC6469490.1"/>
    <property type="molecule type" value="Genomic_DNA"/>
</dbReference>
<comment type="caution">
    <text evidence="8">The sequence shown here is derived from an EMBL/GenBank/DDBJ whole genome shotgun (WGS) entry which is preliminary data.</text>
</comment>
<dbReference type="Gene3D" id="1.20.1250.20">
    <property type="entry name" value="MFS general substrate transporter like domains"/>
    <property type="match status" value="1"/>
</dbReference>
<evidence type="ECO:0000313" key="8">
    <source>
        <dbReference type="EMBL" id="MBC6469490.1"/>
    </source>
</evidence>
<feature type="transmembrane region" description="Helical" evidence="7">
    <location>
        <begin position="124"/>
        <end position="142"/>
    </location>
</feature>
<dbReference type="Pfam" id="PF07690">
    <property type="entry name" value="MFS_1"/>
    <property type="match status" value="1"/>
</dbReference>
<feature type="transmembrane region" description="Helical" evidence="7">
    <location>
        <begin position="387"/>
        <end position="410"/>
    </location>
</feature>
<feature type="transmembrane region" description="Helical" evidence="7">
    <location>
        <begin position="328"/>
        <end position="350"/>
    </location>
</feature>
<organism evidence="8 9">
    <name type="scientific">Actinomadura alba</name>
    <dbReference type="NCBI Taxonomy" id="406431"/>
    <lineage>
        <taxon>Bacteria</taxon>
        <taxon>Bacillati</taxon>
        <taxon>Actinomycetota</taxon>
        <taxon>Actinomycetes</taxon>
        <taxon>Streptosporangiales</taxon>
        <taxon>Thermomonosporaceae</taxon>
        <taxon>Actinomadura</taxon>
    </lineage>
</organism>
<reference evidence="8 9" key="1">
    <citation type="submission" date="2020-06" db="EMBL/GenBank/DDBJ databases">
        <title>Actinomadura xiongansis sp. nov., isolated from soil of Baiyangdian.</title>
        <authorList>
            <person name="Zhang X."/>
        </authorList>
    </citation>
    <scope>NUCLEOTIDE SEQUENCE [LARGE SCALE GENOMIC DNA]</scope>
    <source>
        <strain evidence="8 9">HBUM206468</strain>
    </source>
</reference>
<feature type="compositionally biased region" description="Low complexity" evidence="6">
    <location>
        <begin position="425"/>
        <end position="438"/>
    </location>
</feature>
<evidence type="ECO:0000313" key="9">
    <source>
        <dbReference type="Proteomes" id="UP000805614"/>
    </source>
</evidence>
<gene>
    <name evidence="8" type="ORF">HKK74_28955</name>
</gene>
<dbReference type="Proteomes" id="UP000805614">
    <property type="component" value="Unassembled WGS sequence"/>
</dbReference>
<keyword evidence="2" id="KW-1003">Cell membrane</keyword>
<dbReference type="CDD" id="cd06173">
    <property type="entry name" value="MFS_MefA_like"/>
    <property type="match status" value="1"/>
</dbReference>
<evidence type="ECO:0000256" key="7">
    <source>
        <dbReference type="SAM" id="Phobius"/>
    </source>
</evidence>
<feature type="transmembrane region" description="Helical" evidence="7">
    <location>
        <begin position="277"/>
        <end position="296"/>
    </location>
</feature>
<feature type="transmembrane region" description="Helical" evidence="7">
    <location>
        <begin position="65"/>
        <end position="86"/>
    </location>
</feature>
<protein>
    <submittedName>
        <fullName evidence="8">MFS transporter</fullName>
    </submittedName>
</protein>
<keyword evidence="9" id="KW-1185">Reference proteome</keyword>
<evidence type="ECO:0000256" key="3">
    <source>
        <dbReference type="ARBA" id="ARBA00022692"/>
    </source>
</evidence>